<keyword evidence="1" id="KW-1133">Transmembrane helix</keyword>
<protein>
    <submittedName>
        <fullName evidence="2">Uncharacterized protein</fullName>
    </submittedName>
</protein>
<dbReference type="RefSeq" id="WP_101260006.1">
    <property type="nucleotide sequence ID" value="NZ_MVDD01000002.1"/>
</dbReference>
<dbReference type="AlphaFoldDB" id="A0A2N3I3S0"/>
<reference evidence="2 3" key="1">
    <citation type="journal article" date="2017" name="Front. Microbiol.">
        <title>Labilibaculum manganireducens gen. nov., sp. nov. and Labilibaculum filiforme sp. nov., Novel Bacteroidetes Isolated from Subsurface Sediments of the Baltic Sea.</title>
        <authorList>
            <person name="Vandieken V."/>
            <person name="Marshall I.P."/>
            <person name="Niemann H."/>
            <person name="Engelen B."/>
            <person name="Cypionka H."/>
        </authorList>
    </citation>
    <scope>NUCLEOTIDE SEQUENCE [LARGE SCALE GENOMIC DNA]</scope>
    <source>
        <strain evidence="2 3">59.16B</strain>
    </source>
</reference>
<feature type="transmembrane region" description="Helical" evidence="1">
    <location>
        <begin position="49"/>
        <end position="69"/>
    </location>
</feature>
<name>A0A2N3I3S0_9BACT</name>
<keyword evidence="3" id="KW-1185">Reference proteome</keyword>
<keyword evidence="1" id="KW-0812">Transmembrane</keyword>
<accession>A0A2N3I3S0</accession>
<evidence type="ECO:0000313" key="2">
    <source>
        <dbReference type="EMBL" id="PKQ64903.1"/>
    </source>
</evidence>
<evidence type="ECO:0000256" key="1">
    <source>
        <dbReference type="SAM" id="Phobius"/>
    </source>
</evidence>
<comment type="caution">
    <text evidence="2">The sequence shown here is derived from an EMBL/GenBank/DDBJ whole genome shotgun (WGS) entry which is preliminary data.</text>
</comment>
<feature type="transmembrane region" description="Helical" evidence="1">
    <location>
        <begin position="12"/>
        <end position="29"/>
    </location>
</feature>
<gene>
    <name evidence="2" type="ORF">BZG02_03380</name>
</gene>
<dbReference type="Proteomes" id="UP000233535">
    <property type="component" value="Unassembled WGS sequence"/>
</dbReference>
<proteinExistence type="predicted"/>
<organism evidence="2 3">
    <name type="scientific">Labilibaculum filiforme</name>
    <dbReference type="NCBI Taxonomy" id="1940526"/>
    <lineage>
        <taxon>Bacteria</taxon>
        <taxon>Pseudomonadati</taxon>
        <taxon>Bacteroidota</taxon>
        <taxon>Bacteroidia</taxon>
        <taxon>Marinilabiliales</taxon>
        <taxon>Marinifilaceae</taxon>
        <taxon>Labilibaculum</taxon>
    </lineage>
</organism>
<dbReference type="OrthoDB" id="1122097at2"/>
<feature type="transmembrane region" description="Helical" evidence="1">
    <location>
        <begin position="81"/>
        <end position="98"/>
    </location>
</feature>
<dbReference type="EMBL" id="MVDD01000002">
    <property type="protein sequence ID" value="PKQ64903.1"/>
    <property type="molecule type" value="Genomic_DNA"/>
</dbReference>
<sequence length="99" mass="11140">MKSRINSTTLGLIIGILVPLLSILLVFAVKFQAEMSLKTFIDSLLVHKIYTKVLALGVYFGNIVFFFLFIKTDFLKAARGVLLATILYSFAILIFRFGM</sequence>
<keyword evidence="1" id="KW-0472">Membrane</keyword>
<evidence type="ECO:0000313" key="3">
    <source>
        <dbReference type="Proteomes" id="UP000233535"/>
    </source>
</evidence>